<evidence type="ECO:0000256" key="1">
    <source>
        <dbReference type="SAM" id="MobiDB-lite"/>
    </source>
</evidence>
<feature type="compositionally biased region" description="Polar residues" evidence="1">
    <location>
        <begin position="42"/>
        <end position="63"/>
    </location>
</feature>
<protein>
    <submittedName>
        <fullName evidence="2">Uncharacterized protein</fullName>
    </submittedName>
</protein>
<dbReference type="Ensembl" id="ENSMPUT00000009263.1">
    <property type="protein sequence ID" value="ENSMPUP00000009110.1"/>
    <property type="gene ID" value="ENSMPUG00000009187.1"/>
</dbReference>
<feature type="compositionally biased region" description="Polar residues" evidence="1">
    <location>
        <begin position="88"/>
        <end position="100"/>
    </location>
</feature>
<proteinExistence type="predicted"/>
<dbReference type="InParanoid" id="M3YCQ3"/>
<reference evidence="2" key="1">
    <citation type="submission" date="2024-06" db="UniProtKB">
        <authorList>
            <consortium name="Ensembl"/>
        </authorList>
    </citation>
    <scope>IDENTIFICATION</scope>
</reference>
<accession>M3YCQ3</accession>
<dbReference type="AlphaFoldDB" id="M3YCQ3"/>
<feature type="region of interest" description="Disordered" evidence="1">
    <location>
        <begin position="1"/>
        <end position="200"/>
    </location>
</feature>
<dbReference type="EMBL" id="AEYP01064836">
    <property type="status" value="NOT_ANNOTATED_CDS"/>
    <property type="molecule type" value="Genomic_DNA"/>
</dbReference>
<sequence>QEGRRSCGVEAGRQDPSLGYVRAETSKRHHVEGQVGVRISESGVQESGQTRDAISVNDDSQSLPAERAQGGVSAPGKETGTQHGDPGHQQSIRRNQQQPARWTGSPGEREVRESGKEVLRGTGRHQLLRAAGRSPGASKKKSREDEPLQMRKKHWWSRKEGAKARGEQGGGSSEETQESGGAAAGRGPVGAGAWQKFPSECPFAGEQEERLLAGVRGGESLTWLWRGATEGRYLGGLRWPQAAQGSLWLVAGSSG</sequence>
<evidence type="ECO:0000313" key="2">
    <source>
        <dbReference type="Ensembl" id="ENSMPUP00000009110.1"/>
    </source>
</evidence>
<organism evidence="2">
    <name type="scientific">Mustela putorius furo</name>
    <name type="common">European domestic ferret</name>
    <name type="synonym">Mustela furo</name>
    <dbReference type="NCBI Taxonomy" id="9669"/>
    <lineage>
        <taxon>Eukaryota</taxon>
        <taxon>Metazoa</taxon>
        <taxon>Chordata</taxon>
        <taxon>Craniata</taxon>
        <taxon>Vertebrata</taxon>
        <taxon>Euteleostomi</taxon>
        <taxon>Mammalia</taxon>
        <taxon>Eutheria</taxon>
        <taxon>Laurasiatheria</taxon>
        <taxon>Carnivora</taxon>
        <taxon>Caniformia</taxon>
        <taxon>Musteloidea</taxon>
        <taxon>Mustelidae</taxon>
        <taxon>Mustelinae</taxon>
        <taxon>Mustela</taxon>
    </lineage>
</organism>
<name>M3YCQ3_MUSPF</name>
<feature type="compositionally biased region" description="Basic and acidic residues" evidence="1">
    <location>
        <begin position="107"/>
        <end position="119"/>
    </location>
</feature>
<feature type="compositionally biased region" description="Basic and acidic residues" evidence="1">
    <location>
        <begin position="157"/>
        <end position="166"/>
    </location>
</feature>
<dbReference type="HOGENOM" id="CLU_1092113_0_0_1"/>